<evidence type="ECO:0000313" key="3">
    <source>
        <dbReference type="Proteomes" id="UP001161325"/>
    </source>
</evidence>
<proteinExistence type="predicted"/>
<dbReference type="Proteomes" id="UP001161325">
    <property type="component" value="Unassembled WGS sequence"/>
</dbReference>
<dbReference type="AlphaFoldDB" id="A0AA37V278"/>
<evidence type="ECO:0000313" key="2">
    <source>
        <dbReference type="EMBL" id="GLC24852.1"/>
    </source>
</evidence>
<gene>
    <name evidence="2" type="ORF">rosag_13650</name>
</gene>
<dbReference type="Pfam" id="PF09992">
    <property type="entry name" value="NAGPA"/>
    <property type="match status" value="1"/>
</dbReference>
<accession>A0AA37V278</accession>
<sequence>MSRALARVAVLLAASVLCGGLLWAATPGALPSSALAVWRDGRWATWWRSDRAPATWAPPHALGDAVRWRAGAPGVEWGELRMAGDGEAWRLRVIVARVDPRRVRLSLAASRTATRGRWTVDSAGPRAVLALNAGQFGGATPWGWLVHAGREYRPPGRGPLAPAVVIDTAGRVRLVPPDSLDALRAALQTAPGAVREAFQSYPALLAGGAVPAALRAPGRGVDVAHRDARLALGTLADGRVLIALTRFDGLDGALDVVPFGPTVPEMAAVMGALGARDAVLLDGGISAQLLVRDARDGPRRWPGLRRVPLGLVGTGG</sequence>
<organism evidence="2 3">
    <name type="scientific">Roseisolibacter agri</name>
    <dbReference type="NCBI Taxonomy" id="2014610"/>
    <lineage>
        <taxon>Bacteria</taxon>
        <taxon>Pseudomonadati</taxon>
        <taxon>Gemmatimonadota</taxon>
        <taxon>Gemmatimonadia</taxon>
        <taxon>Gemmatimonadales</taxon>
        <taxon>Gemmatimonadaceae</taxon>
        <taxon>Roseisolibacter</taxon>
    </lineage>
</organism>
<comment type="caution">
    <text evidence="2">The sequence shown here is derived from an EMBL/GenBank/DDBJ whole genome shotgun (WGS) entry which is preliminary data.</text>
</comment>
<protein>
    <recommendedName>
        <fullName evidence="1">Phosphodiester glycosidase domain-containing protein</fullName>
    </recommendedName>
</protein>
<dbReference type="EMBL" id="BRXS01000002">
    <property type="protein sequence ID" value="GLC24852.1"/>
    <property type="molecule type" value="Genomic_DNA"/>
</dbReference>
<dbReference type="RefSeq" id="WP_284349296.1">
    <property type="nucleotide sequence ID" value="NZ_BRXS01000002.1"/>
</dbReference>
<evidence type="ECO:0000259" key="1">
    <source>
        <dbReference type="Pfam" id="PF09992"/>
    </source>
</evidence>
<name>A0AA37V278_9BACT</name>
<reference evidence="2" key="1">
    <citation type="submission" date="2022-08" db="EMBL/GenBank/DDBJ databases">
        <title>Draft genome sequencing of Roseisolibacter agri AW1220.</title>
        <authorList>
            <person name="Tobiishi Y."/>
            <person name="Tonouchi A."/>
        </authorList>
    </citation>
    <scope>NUCLEOTIDE SEQUENCE</scope>
    <source>
        <strain evidence="2">AW1220</strain>
    </source>
</reference>
<dbReference type="InterPro" id="IPR018711">
    <property type="entry name" value="NAGPA"/>
</dbReference>
<keyword evidence="3" id="KW-1185">Reference proteome</keyword>
<feature type="domain" description="Phosphodiester glycosidase" evidence="1">
    <location>
        <begin position="127"/>
        <end position="309"/>
    </location>
</feature>